<evidence type="ECO:0000313" key="1">
    <source>
        <dbReference type="EMBL" id="GGC20138.1"/>
    </source>
</evidence>
<dbReference type="Proteomes" id="UP000636010">
    <property type="component" value="Unassembled WGS sequence"/>
</dbReference>
<gene>
    <name evidence="1" type="ORF">GCM10011506_01570</name>
</gene>
<reference evidence="2" key="1">
    <citation type="journal article" date="2019" name="Int. J. Syst. Evol. Microbiol.">
        <title>The Global Catalogue of Microorganisms (GCM) 10K type strain sequencing project: providing services to taxonomists for standard genome sequencing and annotation.</title>
        <authorList>
            <consortium name="The Broad Institute Genomics Platform"/>
            <consortium name="The Broad Institute Genome Sequencing Center for Infectious Disease"/>
            <person name="Wu L."/>
            <person name="Ma J."/>
        </authorList>
    </citation>
    <scope>NUCLEOTIDE SEQUENCE [LARGE SCALE GENOMIC DNA]</scope>
    <source>
        <strain evidence="2">CGMCC 1.10832</strain>
    </source>
</reference>
<name>A0ABQ1L872_9BACT</name>
<sequence length="63" mass="7788">MIFENESTEYMLLRFNNLEKRDQSLEDIQKKESNNIFHYYLKPIEHSNKPREEEKLRIDSQNI</sequence>
<organism evidence="1 2">
    <name type="scientific">Marivirga lumbricoides</name>
    <dbReference type="NCBI Taxonomy" id="1046115"/>
    <lineage>
        <taxon>Bacteria</taxon>
        <taxon>Pseudomonadati</taxon>
        <taxon>Bacteroidota</taxon>
        <taxon>Cytophagia</taxon>
        <taxon>Cytophagales</taxon>
        <taxon>Marivirgaceae</taxon>
        <taxon>Marivirga</taxon>
    </lineage>
</organism>
<protein>
    <submittedName>
        <fullName evidence="1">Uncharacterized protein</fullName>
    </submittedName>
</protein>
<comment type="caution">
    <text evidence="1">The sequence shown here is derived from an EMBL/GenBank/DDBJ whole genome shotgun (WGS) entry which is preliminary data.</text>
</comment>
<dbReference type="EMBL" id="BMEC01000001">
    <property type="protein sequence ID" value="GGC20138.1"/>
    <property type="molecule type" value="Genomic_DNA"/>
</dbReference>
<accession>A0ABQ1L872</accession>
<evidence type="ECO:0000313" key="2">
    <source>
        <dbReference type="Proteomes" id="UP000636010"/>
    </source>
</evidence>
<proteinExistence type="predicted"/>
<keyword evidence="2" id="KW-1185">Reference proteome</keyword>